<dbReference type="Proteomes" id="UP000249218">
    <property type="component" value="Unassembled WGS sequence"/>
</dbReference>
<reference evidence="2 3" key="1">
    <citation type="journal article" date="2017" name="BMC Biol.">
        <title>Genomic innovations, transcriptional plasticity and gene loss underlying the evolution and divergence of two highly polyphagous and invasive Helicoverpa pest species.</title>
        <authorList>
            <person name="Pearce S.L."/>
            <person name="Clarke D.F."/>
            <person name="East P.D."/>
            <person name="Elfekih S."/>
            <person name="Gordon K.H."/>
            <person name="Jermiin L.S."/>
            <person name="McGaughran A."/>
            <person name="Oakeshott J.G."/>
            <person name="Papanikolaou A."/>
            <person name="Perera O.P."/>
            <person name="Rane R.V."/>
            <person name="Richards S."/>
            <person name="Tay W.T."/>
            <person name="Walsh T.K."/>
            <person name="Anderson A."/>
            <person name="Anderson C.J."/>
            <person name="Asgari S."/>
            <person name="Board P.G."/>
            <person name="Bretschneider A."/>
            <person name="Campbell P.M."/>
            <person name="Chertemps T."/>
            <person name="Christeller J.T."/>
            <person name="Coppin C.W."/>
            <person name="Downes S.J."/>
            <person name="Duan G."/>
            <person name="Farnsworth C.A."/>
            <person name="Good R.T."/>
            <person name="Han L.B."/>
            <person name="Han Y.C."/>
            <person name="Hatje K."/>
            <person name="Horne I."/>
            <person name="Huang Y.P."/>
            <person name="Hughes D.S."/>
            <person name="Jacquin-Joly E."/>
            <person name="James W."/>
            <person name="Jhangiani S."/>
            <person name="Kollmar M."/>
            <person name="Kuwar S.S."/>
            <person name="Li S."/>
            <person name="Liu N.Y."/>
            <person name="Maibeche M.T."/>
            <person name="Miller J.R."/>
            <person name="Montagne N."/>
            <person name="Perry T."/>
            <person name="Qu J."/>
            <person name="Song S.V."/>
            <person name="Sutton G.G."/>
            <person name="Vogel H."/>
            <person name="Walenz B.P."/>
            <person name="Xu W."/>
            <person name="Zhang H.J."/>
            <person name="Zou Z."/>
            <person name="Batterham P."/>
            <person name="Edwards O.R."/>
            <person name="Feyereisen R."/>
            <person name="Gibbs R.A."/>
            <person name="Heckel D.G."/>
            <person name="McGrath A."/>
            <person name="Robin C."/>
            <person name="Scherer S.E."/>
            <person name="Worley K.C."/>
            <person name="Wu Y.D."/>
        </authorList>
    </citation>
    <scope>NUCLEOTIDE SEQUENCE [LARGE SCALE GENOMIC DNA]</scope>
    <source>
        <strain evidence="2">Harm_GR_Male_#8</strain>
        <tissue evidence="2">Whole organism</tissue>
    </source>
</reference>
<feature type="transmembrane region" description="Helical" evidence="1">
    <location>
        <begin position="30"/>
        <end position="49"/>
    </location>
</feature>
<proteinExistence type="predicted"/>
<name>A0A2W1BCS6_HELAM</name>
<dbReference type="EMBL" id="KZ150271">
    <property type="protein sequence ID" value="PZC71675.1"/>
    <property type="molecule type" value="Genomic_DNA"/>
</dbReference>
<keyword evidence="3" id="KW-1185">Reference proteome</keyword>
<keyword evidence="1" id="KW-1133">Transmembrane helix</keyword>
<sequence length="120" mass="13092">MSCSNSCSARRRSSSRACPISGARNCPIQCITKLILFLAITIFILYVPLGNTPPNAEPQGGSCLKIEIKPPLHDKNTALCCICDMYNILVKVGKVASDTIDRIVCLSLEALYEGKLQYLN</sequence>
<evidence type="ECO:0000313" key="2">
    <source>
        <dbReference type="EMBL" id="PZC71675.1"/>
    </source>
</evidence>
<keyword evidence="1" id="KW-0812">Transmembrane</keyword>
<evidence type="ECO:0000256" key="1">
    <source>
        <dbReference type="SAM" id="Phobius"/>
    </source>
</evidence>
<keyword evidence="1" id="KW-0472">Membrane</keyword>
<dbReference type="OrthoDB" id="7428194at2759"/>
<dbReference type="AlphaFoldDB" id="A0A2W1BCS6"/>
<organism evidence="2 3">
    <name type="scientific">Helicoverpa armigera</name>
    <name type="common">Cotton bollworm</name>
    <name type="synonym">Heliothis armigera</name>
    <dbReference type="NCBI Taxonomy" id="29058"/>
    <lineage>
        <taxon>Eukaryota</taxon>
        <taxon>Metazoa</taxon>
        <taxon>Ecdysozoa</taxon>
        <taxon>Arthropoda</taxon>
        <taxon>Hexapoda</taxon>
        <taxon>Insecta</taxon>
        <taxon>Pterygota</taxon>
        <taxon>Neoptera</taxon>
        <taxon>Endopterygota</taxon>
        <taxon>Lepidoptera</taxon>
        <taxon>Glossata</taxon>
        <taxon>Ditrysia</taxon>
        <taxon>Noctuoidea</taxon>
        <taxon>Noctuidae</taxon>
        <taxon>Heliothinae</taxon>
        <taxon>Helicoverpa</taxon>
    </lineage>
</organism>
<gene>
    <name evidence="2" type="primary">HaOG212748</name>
    <name evidence="2" type="ORF">B5X24_HaOG212748</name>
</gene>
<protein>
    <submittedName>
        <fullName evidence="2">Uncharacterized protein</fullName>
    </submittedName>
</protein>
<accession>A0A2W1BCS6</accession>
<evidence type="ECO:0000313" key="3">
    <source>
        <dbReference type="Proteomes" id="UP000249218"/>
    </source>
</evidence>